<name>A1ZST1_MICM2</name>
<evidence type="ECO:0000313" key="3">
    <source>
        <dbReference type="Proteomes" id="UP000004095"/>
    </source>
</evidence>
<sequence>MRKSTIEREGRVLWQKYDARSTQKFWQSYNHLLAKAKQNRVAKVQTFNPKPPQTILSPLPKRRKTQVTQKVLWLFCCFWLIVGYLWLVSGDTYKNSAVMPPDLHFVHRVGDEVTQEKWLRAMSTPAQRTDLDVFLERNDSIPREEAIDQFIASRGLVDWSQLPINMSVHHQQLYRLFQPGDTSIVCKGNLRQYPLQAIRYDYDTTFFEKPAKPFFRARLILIYKNYPVLVKPEGYYIKTPYQRKAQKVVKGGEKLLQVKLITEQKQ</sequence>
<dbReference type="Proteomes" id="UP000004095">
    <property type="component" value="Unassembled WGS sequence"/>
</dbReference>
<keyword evidence="1" id="KW-0472">Membrane</keyword>
<dbReference type="RefSeq" id="WP_002700716.1">
    <property type="nucleotide sequence ID" value="NZ_AAWS01000033.1"/>
</dbReference>
<comment type="caution">
    <text evidence="2">The sequence shown here is derived from an EMBL/GenBank/DDBJ whole genome shotgun (WGS) entry which is preliminary data.</text>
</comment>
<keyword evidence="1" id="KW-0812">Transmembrane</keyword>
<reference evidence="2 3" key="1">
    <citation type="submission" date="2007-01" db="EMBL/GenBank/DDBJ databases">
        <authorList>
            <person name="Haygood M."/>
            <person name="Podell S."/>
            <person name="Anderson C."/>
            <person name="Hopkinson B."/>
            <person name="Roe K."/>
            <person name="Barbeau K."/>
            <person name="Gaasterland T."/>
            <person name="Ferriera S."/>
            <person name="Johnson J."/>
            <person name="Kravitz S."/>
            <person name="Beeson K."/>
            <person name="Sutton G."/>
            <person name="Rogers Y.-H."/>
            <person name="Friedman R."/>
            <person name="Frazier M."/>
            <person name="Venter J.C."/>
        </authorList>
    </citation>
    <scope>NUCLEOTIDE SEQUENCE [LARGE SCALE GENOMIC DNA]</scope>
    <source>
        <strain evidence="2 3">ATCC 23134</strain>
    </source>
</reference>
<organism evidence="2 3">
    <name type="scientific">Microscilla marina ATCC 23134</name>
    <dbReference type="NCBI Taxonomy" id="313606"/>
    <lineage>
        <taxon>Bacteria</taxon>
        <taxon>Pseudomonadati</taxon>
        <taxon>Bacteroidota</taxon>
        <taxon>Cytophagia</taxon>
        <taxon>Cytophagales</taxon>
        <taxon>Microscillaceae</taxon>
        <taxon>Microscilla</taxon>
    </lineage>
</organism>
<evidence type="ECO:0000256" key="1">
    <source>
        <dbReference type="SAM" id="Phobius"/>
    </source>
</evidence>
<evidence type="ECO:0000313" key="2">
    <source>
        <dbReference type="EMBL" id="EAY26495.1"/>
    </source>
</evidence>
<accession>A1ZST1</accession>
<proteinExistence type="predicted"/>
<protein>
    <submittedName>
        <fullName evidence="2">Uncharacterized protein</fullName>
    </submittedName>
</protein>
<dbReference type="EMBL" id="AAWS01000033">
    <property type="protein sequence ID" value="EAY26495.1"/>
    <property type="molecule type" value="Genomic_DNA"/>
</dbReference>
<dbReference type="AlphaFoldDB" id="A1ZST1"/>
<keyword evidence="1" id="KW-1133">Transmembrane helix</keyword>
<gene>
    <name evidence="2" type="ORF">M23134_01665</name>
</gene>
<keyword evidence="3" id="KW-1185">Reference proteome</keyword>
<feature type="transmembrane region" description="Helical" evidence="1">
    <location>
        <begin position="71"/>
        <end position="89"/>
    </location>
</feature>